<dbReference type="EMBL" id="DSYK01000216">
    <property type="protein sequence ID" value="HGS21053.1"/>
    <property type="molecule type" value="Genomic_DNA"/>
</dbReference>
<dbReference type="InterPro" id="IPR005537">
    <property type="entry name" value="RAMP_III_fam"/>
</dbReference>
<evidence type="ECO:0000313" key="3">
    <source>
        <dbReference type="EMBL" id="HGS21053.1"/>
    </source>
</evidence>
<proteinExistence type="predicted"/>
<evidence type="ECO:0000256" key="1">
    <source>
        <dbReference type="ARBA" id="ARBA00023118"/>
    </source>
</evidence>
<comment type="caution">
    <text evidence="3">The sequence shown here is derived from an EMBL/GenBank/DDBJ whole genome shotgun (WGS) entry which is preliminary data.</text>
</comment>
<sequence length="311" mass="34516">MSDWKQQVRVQLETVTPLFLGGADPRGEPELRPPAFRGAMRYWFRATLGGVIGDKNLEGLRKLEREVFGDAEYGSPIAIQVRWKPLQFSEHPILPHKTPSGRRRAFDPRQGFEVVLHTTRPVKPLVLSNATKAFNLAILLGGLGLRSRRGAGSLRVVYSSSPELVPPFPNDPSEISRFIEKVLSSAVDMAKKLAEAEGVKVEPGLPTPPTRFPCAAQDAEIYLVKDWAANPQVALANLMKRMPQQKWLGGISPRQGSPLWVNILYTPQSYHLLMCVLPSTLASGAQDYQKVSTFLKTFEVKDPLVVKGWNA</sequence>
<dbReference type="AlphaFoldDB" id="A0A7C4KH23"/>
<protein>
    <submittedName>
        <fullName evidence="3">Type III-B CRISPR module RAMP protein Cmr1</fullName>
    </submittedName>
</protein>
<gene>
    <name evidence="3" type="primary">cmr1</name>
    <name evidence="3" type="ORF">ENT37_04205</name>
</gene>
<dbReference type="Pfam" id="PF03787">
    <property type="entry name" value="RAMPs"/>
    <property type="match status" value="1"/>
</dbReference>
<dbReference type="NCBIfam" id="TIGR01894">
    <property type="entry name" value="cas_TM1795_cmr1"/>
    <property type="match status" value="1"/>
</dbReference>
<reference evidence="3" key="1">
    <citation type="journal article" date="2020" name="mSystems">
        <title>Genome- and Community-Level Interaction Insights into Carbon Utilization and Element Cycling Functions of Hydrothermarchaeota in Hydrothermal Sediment.</title>
        <authorList>
            <person name="Zhou Z."/>
            <person name="Liu Y."/>
            <person name="Xu W."/>
            <person name="Pan J."/>
            <person name="Luo Z.H."/>
            <person name="Li M."/>
        </authorList>
    </citation>
    <scope>NUCLEOTIDE SEQUENCE [LARGE SCALE GENOMIC DNA]</scope>
    <source>
        <strain evidence="3">SpSt-573</strain>
    </source>
</reference>
<keyword evidence="1" id="KW-0051">Antiviral defense</keyword>
<dbReference type="InterPro" id="IPR007522">
    <property type="entry name" value="CRISPR-assoc_prot_TM1795"/>
</dbReference>
<evidence type="ECO:0000259" key="2">
    <source>
        <dbReference type="Pfam" id="PF03787"/>
    </source>
</evidence>
<name>A0A7C4KH23_9CHLR</name>
<dbReference type="GO" id="GO:0051607">
    <property type="term" value="P:defense response to virus"/>
    <property type="evidence" value="ECO:0007669"/>
    <property type="project" value="UniProtKB-KW"/>
</dbReference>
<accession>A0A7C4KH23</accession>
<feature type="domain" description="CRISPR type III-associated protein" evidence="2">
    <location>
        <begin position="12"/>
        <end position="155"/>
    </location>
</feature>
<organism evidence="3">
    <name type="scientific">Anaerolinea thermolimosa</name>
    <dbReference type="NCBI Taxonomy" id="229919"/>
    <lineage>
        <taxon>Bacteria</taxon>
        <taxon>Bacillati</taxon>
        <taxon>Chloroflexota</taxon>
        <taxon>Anaerolineae</taxon>
        <taxon>Anaerolineales</taxon>
        <taxon>Anaerolineaceae</taxon>
        <taxon>Anaerolinea</taxon>
    </lineage>
</organism>